<evidence type="ECO:0000313" key="2">
    <source>
        <dbReference type="EMBL" id="EAZ90969.1"/>
    </source>
</evidence>
<comment type="caution">
    <text evidence="2">The sequence shown here is derived from an EMBL/GenBank/DDBJ whole genome shotgun (WGS) entry which is preliminary data.</text>
</comment>
<feature type="transmembrane region" description="Helical" evidence="1">
    <location>
        <begin position="108"/>
        <end position="129"/>
    </location>
</feature>
<dbReference type="Proteomes" id="UP000003781">
    <property type="component" value="Unassembled WGS sequence"/>
</dbReference>
<protein>
    <recommendedName>
        <fullName evidence="4">DUF3592 domain-containing protein</fullName>
    </recommendedName>
</protein>
<organism evidence="2 3">
    <name type="scientific">Crocosphaera chwakensis CCY0110</name>
    <dbReference type="NCBI Taxonomy" id="391612"/>
    <lineage>
        <taxon>Bacteria</taxon>
        <taxon>Bacillati</taxon>
        <taxon>Cyanobacteriota</taxon>
        <taxon>Cyanophyceae</taxon>
        <taxon>Oscillatoriophycideae</taxon>
        <taxon>Chroococcales</taxon>
        <taxon>Aphanothecaceae</taxon>
        <taxon>Crocosphaera</taxon>
        <taxon>Crocosphaera chwakensis</taxon>
    </lineage>
</organism>
<accession>A3IRG7</accession>
<dbReference type="RefSeq" id="WP_008275974.1">
    <property type="nucleotide sequence ID" value="NZ_AAXW01000018.1"/>
</dbReference>
<evidence type="ECO:0000313" key="3">
    <source>
        <dbReference type="Proteomes" id="UP000003781"/>
    </source>
</evidence>
<name>A3IRG7_9CHRO</name>
<keyword evidence="1" id="KW-0472">Membrane</keyword>
<dbReference type="AlphaFoldDB" id="A3IRG7"/>
<keyword evidence="1" id="KW-1133">Transmembrane helix</keyword>
<proteinExistence type="predicted"/>
<reference evidence="2 3" key="1">
    <citation type="submission" date="2007-03" db="EMBL/GenBank/DDBJ databases">
        <authorList>
            <person name="Stal L."/>
            <person name="Ferriera S."/>
            <person name="Johnson J."/>
            <person name="Kravitz S."/>
            <person name="Beeson K."/>
            <person name="Sutton G."/>
            <person name="Rogers Y.-H."/>
            <person name="Friedman R."/>
            <person name="Frazier M."/>
            <person name="Venter J.C."/>
        </authorList>
    </citation>
    <scope>NUCLEOTIDE SEQUENCE [LARGE SCALE GENOMIC DNA]</scope>
    <source>
        <strain evidence="2 3">CCY0110</strain>
    </source>
</reference>
<sequence length="146" mass="16691">MMNWLLTLLCLIFLVTSVCFGVYNYQFLQKSIPIEGKVIGVDKSITRNHDGGFSKNSYPIIEYIPPHTKEKQTFKASVAALNVKTRSKVWVAYHQKKQTAKIISFGEIFLLFTLFSLFGLTLLLILVPLSKSSQMLYTLLKLLHIF</sequence>
<dbReference type="EMBL" id="AAXW01000018">
    <property type="protein sequence ID" value="EAZ90969.1"/>
    <property type="molecule type" value="Genomic_DNA"/>
</dbReference>
<keyword evidence="1" id="KW-0812">Transmembrane</keyword>
<evidence type="ECO:0008006" key="4">
    <source>
        <dbReference type="Google" id="ProtNLM"/>
    </source>
</evidence>
<dbReference type="eggNOG" id="ENOG50320I0">
    <property type="taxonomic scope" value="Bacteria"/>
</dbReference>
<keyword evidence="3" id="KW-1185">Reference proteome</keyword>
<gene>
    <name evidence="2" type="ORF">CY0110_21315</name>
</gene>
<evidence type="ECO:0000256" key="1">
    <source>
        <dbReference type="SAM" id="Phobius"/>
    </source>
</evidence>